<evidence type="ECO:0000313" key="2">
    <source>
        <dbReference type="Proteomes" id="UP001499882"/>
    </source>
</evidence>
<dbReference type="RefSeq" id="WP_345530214.1">
    <property type="nucleotide sequence ID" value="NZ_BAABKN010000042.1"/>
</dbReference>
<organism evidence="1 2">
    <name type="scientific">Nocardioides endophyticus</name>
    <dbReference type="NCBI Taxonomy" id="1353775"/>
    <lineage>
        <taxon>Bacteria</taxon>
        <taxon>Bacillati</taxon>
        <taxon>Actinomycetota</taxon>
        <taxon>Actinomycetes</taxon>
        <taxon>Propionibacteriales</taxon>
        <taxon>Nocardioidaceae</taxon>
        <taxon>Nocardioides</taxon>
    </lineage>
</organism>
<accession>A0ABP8ZMJ3</accession>
<dbReference type="Proteomes" id="UP001499882">
    <property type="component" value="Unassembled WGS sequence"/>
</dbReference>
<protein>
    <submittedName>
        <fullName evidence="1">Uncharacterized protein</fullName>
    </submittedName>
</protein>
<reference evidence="2" key="1">
    <citation type="journal article" date="2019" name="Int. J. Syst. Evol. Microbiol.">
        <title>The Global Catalogue of Microorganisms (GCM) 10K type strain sequencing project: providing services to taxonomists for standard genome sequencing and annotation.</title>
        <authorList>
            <consortium name="The Broad Institute Genomics Platform"/>
            <consortium name="The Broad Institute Genome Sequencing Center for Infectious Disease"/>
            <person name="Wu L."/>
            <person name="Ma J."/>
        </authorList>
    </citation>
    <scope>NUCLEOTIDE SEQUENCE [LARGE SCALE GENOMIC DNA]</scope>
    <source>
        <strain evidence="2">JCM 18532</strain>
    </source>
</reference>
<keyword evidence="2" id="KW-1185">Reference proteome</keyword>
<gene>
    <name evidence="1" type="ORF">GCM10023350_53500</name>
</gene>
<name>A0ABP8ZMJ3_9ACTN</name>
<comment type="caution">
    <text evidence="1">The sequence shown here is derived from an EMBL/GenBank/DDBJ whole genome shotgun (WGS) entry which is preliminary data.</text>
</comment>
<evidence type="ECO:0000313" key="1">
    <source>
        <dbReference type="EMBL" id="GAA4760484.1"/>
    </source>
</evidence>
<dbReference type="EMBL" id="BAABKN010000042">
    <property type="protein sequence ID" value="GAA4760484.1"/>
    <property type="molecule type" value="Genomic_DNA"/>
</dbReference>
<proteinExistence type="predicted"/>
<sequence>MIRNVDKLVDALSAAGLPDADIAGLRPRLTTWRTQLDARRQCLWPKCRRPPIGSHVISQTFLEVIADGGKGLKTPKNPETFTAYPRASRIGSEAPSKASTFPGFCGTHDHKEFAGFENARRLRHLDDYRRQLIRTTTIEWQNRSDLIDLLNFLRKRDSGVSSFFATPGFDARLARTQEHYRQLEQLRLSLHADLSLPSTESGSVAIHTASHESVNGVALSYADFFEAQDIDDGGSVPFPLAIAVVPQRSDPEAATDEPTTRLILGSTDRQALDLYVARHLSSPLRAHDSVMAWLGKGCFSWWINPGKWEAMSSQEQDEIKRGLTRF</sequence>